<evidence type="ECO:0008006" key="3">
    <source>
        <dbReference type="Google" id="ProtNLM"/>
    </source>
</evidence>
<accession>A0A7J8YNP7</accession>
<dbReference type="Proteomes" id="UP000593577">
    <property type="component" value="Unassembled WGS sequence"/>
</dbReference>
<protein>
    <recommendedName>
        <fullName evidence="3">RNase H type-1 domain-containing protein</fullName>
    </recommendedName>
</protein>
<organism evidence="1 2">
    <name type="scientific">Gossypium aridum</name>
    <name type="common">American cotton</name>
    <name type="synonym">Erioxylum aridum</name>
    <dbReference type="NCBI Taxonomy" id="34290"/>
    <lineage>
        <taxon>Eukaryota</taxon>
        <taxon>Viridiplantae</taxon>
        <taxon>Streptophyta</taxon>
        <taxon>Embryophyta</taxon>
        <taxon>Tracheophyta</taxon>
        <taxon>Spermatophyta</taxon>
        <taxon>Magnoliopsida</taxon>
        <taxon>eudicotyledons</taxon>
        <taxon>Gunneridae</taxon>
        <taxon>Pentapetalae</taxon>
        <taxon>rosids</taxon>
        <taxon>malvids</taxon>
        <taxon>Malvales</taxon>
        <taxon>Malvaceae</taxon>
        <taxon>Malvoideae</taxon>
        <taxon>Gossypium</taxon>
    </lineage>
</organism>
<dbReference type="AlphaFoldDB" id="A0A7J8YNP7"/>
<comment type="caution">
    <text evidence="1">The sequence shown here is derived from an EMBL/GenBank/DDBJ whole genome shotgun (WGS) entry which is preliminary data.</text>
</comment>
<sequence length="67" mass="7640">MDLGFTTIEVEGDAIYVVKKLQKERDDKLEICAYIKDGQGLNGLKKGDQCLMRNGFPGYVREEVERD</sequence>
<reference evidence="1 2" key="1">
    <citation type="journal article" date="2019" name="Genome Biol. Evol.">
        <title>Insights into the evolution of the New World diploid cottons (Gossypium, subgenus Houzingenia) based on genome sequencing.</title>
        <authorList>
            <person name="Grover C.E."/>
            <person name="Arick M.A. 2nd"/>
            <person name="Thrash A."/>
            <person name="Conover J.L."/>
            <person name="Sanders W.S."/>
            <person name="Peterson D.G."/>
            <person name="Frelichowski J.E."/>
            <person name="Scheffler J.A."/>
            <person name="Scheffler B.E."/>
            <person name="Wendel J.F."/>
        </authorList>
    </citation>
    <scope>NUCLEOTIDE SEQUENCE [LARGE SCALE GENOMIC DNA]</scope>
    <source>
        <strain evidence="1">185</strain>
        <tissue evidence="1">Leaf</tissue>
    </source>
</reference>
<dbReference type="EMBL" id="JABFAA010217942">
    <property type="protein sequence ID" value="MBA0701221.1"/>
    <property type="molecule type" value="Genomic_DNA"/>
</dbReference>
<name>A0A7J8YNP7_GOSAI</name>
<keyword evidence="2" id="KW-1185">Reference proteome</keyword>
<proteinExistence type="predicted"/>
<feature type="non-terminal residue" evidence="1">
    <location>
        <position position="67"/>
    </location>
</feature>
<evidence type="ECO:0000313" key="1">
    <source>
        <dbReference type="EMBL" id="MBA0701221.1"/>
    </source>
</evidence>
<gene>
    <name evidence="1" type="ORF">Goari_022037</name>
</gene>
<evidence type="ECO:0000313" key="2">
    <source>
        <dbReference type="Proteomes" id="UP000593577"/>
    </source>
</evidence>